<evidence type="ECO:0000313" key="11">
    <source>
        <dbReference type="EMBL" id="MSE08841.1"/>
    </source>
</evidence>
<dbReference type="PANTHER" id="PTHR30591">
    <property type="entry name" value="RECBCD ENZYME SUBUNIT RECC"/>
    <property type="match status" value="1"/>
</dbReference>
<dbReference type="GO" id="GO:0005524">
    <property type="term" value="F:ATP binding"/>
    <property type="evidence" value="ECO:0007669"/>
    <property type="project" value="UniProtKB-KW"/>
</dbReference>
<name>A0A7X2MG61_9LACO</name>
<keyword evidence="8" id="KW-0238">DNA-binding</keyword>
<dbReference type="GO" id="GO:0006310">
    <property type="term" value="P:DNA recombination"/>
    <property type="evidence" value="ECO:0007669"/>
    <property type="project" value="TreeGrafter"/>
</dbReference>
<dbReference type="InterPro" id="IPR049035">
    <property type="entry name" value="ADDB_N"/>
</dbReference>
<keyword evidence="4" id="KW-0378">Hydrolase</keyword>
<dbReference type="AlphaFoldDB" id="A0A7X2MG61"/>
<gene>
    <name evidence="11" type="ORF">GKC33_09095</name>
</gene>
<sequence length="404" mass="47111">MSLGFILGDATKNHRQVLLDQITNWQAEDPQAKIYYIVPNHNKFSAEVKVLDYLKSQQDNQDLFATSNVQTFSFTRLAWYFMKDTATYQVNRITNAGLNMIVYRSLQEHSDELTIFKGEQTQPGFIAQLVSQLIELQQSCITYDDIERMKENLSQQDTSDSAELEAKLHDIAIIYRDFMQMTDSKYLKPADILPSLTQYLQNEDLSNSYFIIEGFSQFTAQEQAIISVLLQRAKEVRIDLILNRGVTDIEDLSDKQSLFYRSERTYYLLYQQARKAQVKILNDVYPQELRVETPELQSLAKYWKESTDLKPINVEKIGDNHNLQVIKADTRMTEIKEIATRIKQMVALKDYRYADFLLLTPDLNKYRNIIEPIFNDYKVPIFVDLAKKMIDHPLVELLTALFNV</sequence>
<evidence type="ECO:0000256" key="4">
    <source>
        <dbReference type="ARBA" id="ARBA00022801"/>
    </source>
</evidence>
<protein>
    <submittedName>
        <fullName evidence="11">ATP-dependent helicase</fullName>
    </submittedName>
</protein>
<dbReference type="GO" id="GO:0006281">
    <property type="term" value="P:DNA repair"/>
    <property type="evidence" value="ECO:0007669"/>
    <property type="project" value="UniProtKB-KW"/>
</dbReference>
<evidence type="ECO:0000256" key="2">
    <source>
        <dbReference type="ARBA" id="ARBA00022741"/>
    </source>
</evidence>
<keyword evidence="3" id="KW-0227">DNA damage</keyword>
<dbReference type="Proteomes" id="UP000467635">
    <property type="component" value="Unassembled WGS sequence"/>
</dbReference>
<evidence type="ECO:0000256" key="1">
    <source>
        <dbReference type="ARBA" id="ARBA00022722"/>
    </source>
</evidence>
<dbReference type="InterPro" id="IPR027417">
    <property type="entry name" value="P-loop_NTPase"/>
</dbReference>
<dbReference type="EMBL" id="WKKX01000466">
    <property type="protein sequence ID" value="MSE08841.1"/>
    <property type="molecule type" value="Genomic_DNA"/>
</dbReference>
<dbReference type="GO" id="GO:0004527">
    <property type="term" value="F:exonuclease activity"/>
    <property type="evidence" value="ECO:0007669"/>
    <property type="project" value="UniProtKB-KW"/>
</dbReference>
<dbReference type="GO" id="GO:0003677">
    <property type="term" value="F:DNA binding"/>
    <property type="evidence" value="ECO:0007669"/>
    <property type="project" value="UniProtKB-KW"/>
</dbReference>
<dbReference type="PANTHER" id="PTHR30591:SF1">
    <property type="entry name" value="RECBCD ENZYME SUBUNIT RECC"/>
    <property type="match status" value="1"/>
</dbReference>
<reference evidence="11 12" key="1">
    <citation type="submission" date="2019-11" db="EMBL/GenBank/DDBJ databases">
        <title>Draft Genome Sequence of Plant Growth-Promoting Rhizosphere-Associated Bacteria.</title>
        <authorList>
            <person name="Vasilyev I.Y."/>
            <person name="Radchenko V."/>
            <person name="Ilnitskaya E.V."/>
        </authorList>
    </citation>
    <scope>NUCLEOTIDE SEQUENCE [LARGE SCALE GENOMIC DNA]</scope>
    <source>
        <strain evidence="11 12">VRA_01-1sq_f</strain>
    </source>
</reference>
<keyword evidence="1" id="KW-0540">Nuclease</keyword>
<comment type="caution">
    <text evidence="11">The sequence shown here is derived from an EMBL/GenBank/DDBJ whole genome shotgun (WGS) entry which is preliminary data.</text>
</comment>
<evidence type="ECO:0000256" key="6">
    <source>
        <dbReference type="ARBA" id="ARBA00022839"/>
    </source>
</evidence>
<proteinExistence type="predicted"/>
<keyword evidence="9" id="KW-0234">DNA repair</keyword>
<keyword evidence="5 11" id="KW-0347">Helicase</keyword>
<dbReference type="Gene3D" id="3.40.50.300">
    <property type="entry name" value="P-loop containing nucleotide triphosphate hydrolases"/>
    <property type="match status" value="3"/>
</dbReference>
<evidence type="ECO:0000256" key="3">
    <source>
        <dbReference type="ARBA" id="ARBA00022763"/>
    </source>
</evidence>
<dbReference type="Pfam" id="PF21445">
    <property type="entry name" value="ADDB_N"/>
    <property type="match status" value="1"/>
</dbReference>
<accession>A0A7X2MG61</accession>
<feature type="domain" description="ATP-dependent helicase/deoxyribonuclease subunit B N-terminal" evidence="10">
    <location>
        <begin position="5"/>
        <end position="299"/>
    </location>
</feature>
<dbReference type="SUPFAM" id="SSF52540">
    <property type="entry name" value="P-loop containing nucleoside triphosphate hydrolases"/>
    <property type="match status" value="1"/>
</dbReference>
<evidence type="ECO:0000313" key="12">
    <source>
        <dbReference type="Proteomes" id="UP000467635"/>
    </source>
</evidence>
<keyword evidence="2" id="KW-0547">Nucleotide-binding</keyword>
<evidence type="ECO:0000256" key="8">
    <source>
        <dbReference type="ARBA" id="ARBA00023125"/>
    </source>
</evidence>
<evidence type="ECO:0000256" key="5">
    <source>
        <dbReference type="ARBA" id="ARBA00022806"/>
    </source>
</evidence>
<organism evidence="11 12">
    <name type="scientific">Ligilactobacillus salivarius</name>
    <dbReference type="NCBI Taxonomy" id="1624"/>
    <lineage>
        <taxon>Bacteria</taxon>
        <taxon>Bacillati</taxon>
        <taxon>Bacillota</taxon>
        <taxon>Bacilli</taxon>
        <taxon>Lactobacillales</taxon>
        <taxon>Lactobacillaceae</taxon>
        <taxon>Ligilactobacillus</taxon>
    </lineage>
</organism>
<evidence type="ECO:0000256" key="9">
    <source>
        <dbReference type="ARBA" id="ARBA00023204"/>
    </source>
</evidence>
<keyword evidence="7" id="KW-0067">ATP-binding</keyword>
<dbReference type="GO" id="GO:0004386">
    <property type="term" value="F:helicase activity"/>
    <property type="evidence" value="ECO:0007669"/>
    <property type="project" value="UniProtKB-KW"/>
</dbReference>
<evidence type="ECO:0000259" key="10">
    <source>
        <dbReference type="Pfam" id="PF21445"/>
    </source>
</evidence>
<keyword evidence="6" id="KW-0269">Exonuclease</keyword>
<feature type="non-terminal residue" evidence="11">
    <location>
        <position position="404"/>
    </location>
</feature>
<evidence type="ECO:0000256" key="7">
    <source>
        <dbReference type="ARBA" id="ARBA00022840"/>
    </source>
</evidence>